<name>A0A1I2ET94_9BACT</name>
<dbReference type="Proteomes" id="UP000181976">
    <property type="component" value="Unassembled WGS sequence"/>
</dbReference>
<reference evidence="2 3" key="1">
    <citation type="submission" date="2016-10" db="EMBL/GenBank/DDBJ databases">
        <authorList>
            <person name="de Groot N.N."/>
        </authorList>
    </citation>
    <scope>NUCLEOTIDE SEQUENCE [LARGE SCALE GENOMIC DNA]</scope>
    <source>
        <strain evidence="2 3">DSM 19012</strain>
    </source>
</reference>
<dbReference type="Gene3D" id="3.40.50.2000">
    <property type="entry name" value="Glycogen Phosphorylase B"/>
    <property type="match status" value="2"/>
</dbReference>
<dbReference type="GO" id="GO:0016757">
    <property type="term" value="F:glycosyltransferase activity"/>
    <property type="evidence" value="ECO:0007669"/>
    <property type="project" value="InterPro"/>
</dbReference>
<sequence>MNVLHIATKDTGGAGIAAIRIHNALNKYLPNSKLKSRLLLLWCNNEQNLKPGNGIVTYQSFYPVRKKLGDYQSFIHKRFFSTNNISTKFIKGNYYQSFYKPEIIPLLDWADIIHLHWVNGFVNPFHFLKKINKPIVWTFHDMTPFSGGNPYESGIFKDKLELFRPFLNKKIKLFQQHGRIYGHATSDTFKLKAVNQYQTFKDSKTEVIPYPLDPNHFNIIHQDIARTRLNIKSNKPLLLFVAADTNNKRKGIQYLIDSPHIKDFTLLMVGEKSNNLEKSPNIIQLGTLDIPKLNLAYSAADLFITPAIEEAYGQTTIESFYCGTPVVAFPTAGAKQIIQPYKNGIIADTIDNKALYKAINKALSTSFNRKEISIKAKETFNPQKISQQFLSFYNKILQNEK</sequence>
<evidence type="ECO:0000313" key="2">
    <source>
        <dbReference type="EMBL" id="SFE96344.1"/>
    </source>
</evidence>
<evidence type="ECO:0000313" key="3">
    <source>
        <dbReference type="Proteomes" id="UP000181976"/>
    </source>
</evidence>
<dbReference type="InParanoid" id="A0A1I2ET94"/>
<feature type="domain" description="Glycosyl transferase family 1" evidence="1">
    <location>
        <begin position="224"/>
        <end position="378"/>
    </location>
</feature>
<keyword evidence="2" id="KW-0808">Transferase</keyword>
<proteinExistence type="predicted"/>
<organism evidence="2 3">
    <name type="scientific">Thermophagus xiamenensis</name>
    <dbReference type="NCBI Taxonomy" id="385682"/>
    <lineage>
        <taxon>Bacteria</taxon>
        <taxon>Pseudomonadati</taxon>
        <taxon>Bacteroidota</taxon>
        <taxon>Bacteroidia</taxon>
        <taxon>Marinilabiliales</taxon>
        <taxon>Marinilabiliaceae</taxon>
        <taxon>Thermophagus</taxon>
    </lineage>
</organism>
<accession>A0A1I2ET94</accession>
<dbReference type="PANTHER" id="PTHR12526">
    <property type="entry name" value="GLYCOSYLTRANSFERASE"/>
    <property type="match status" value="1"/>
</dbReference>
<gene>
    <name evidence="2" type="ORF">SAMN05444380_12443</name>
</gene>
<keyword evidence="3" id="KW-1185">Reference proteome</keyword>
<dbReference type="FunCoup" id="A0A1I2ET94">
    <property type="interactions" value="26"/>
</dbReference>
<dbReference type="EMBL" id="FONA01000024">
    <property type="protein sequence ID" value="SFE96344.1"/>
    <property type="molecule type" value="Genomic_DNA"/>
</dbReference>
<dbReference type="PANTHER" id="PTHR12526:SF637">
    <property type="entry name" value="GLYCOSYLTRANSFERASE EPSF-RELATED"/>
    <property type="match status" value="1"/>
</dbReference>
<dbReference type="SUPFAM" id="SSF53756">
    <property type="entry name" value="UDP-Glycosyltransferase/glycogen phosphorylase"/>
    <property type="match status" value="1"/>
</dbReference>
<evidence type="ECO:0000259" key="1">
    <source>
        <dbReference type="Pfam" id="PF00534"/>
    </source>
</evidence>
<dbReference type="InterPro" id="IPR001296">
    <property type="entry name" value="Glyco_trans_1"/>
</dbReference>
<dbReference type="eggNOG" id="COG0438">
    <property type="taxonomic scope" value="Bacteria"/>
</dbReference>
<dbReference type="AlphaFoldDB" id="A0A1I2ET94"/>
<protein>
    <submittedName>
        <fullName evidence="2">Glycosyltransferase involved in cell wall bisynthesis</fullName>
    </submittedName>
</protein>
<dbReference type="STRING" id="385682.SAMN05444380_12443"/>
<dbReference type="Pfam" id="PF00534">
    <property type="entry name" value="Glycos_transf_1"/>
    <property type="match status" value="1"/>
</dbReference>